<dbReference type="Gene3D" id="3.40.50.300">
    <property type="entry name" value="P-loop containing nucleotide triphosphate hydrolases"/>
    <property type="match status" value="1"/>
</dbReference>
<dbReference type="Proteomes" id="UP001500298">
    <property type="component" value="Unassembled WGS sequence"/>
</dbReference>
<dbReference type="InterPro" id="IPR011527">
    <property type="entry name" value="ABC1_TM_dom"/>
</dbReference>
<dbReference type="SMART" id="SM00382">
    <property type="entry name" value="AAA"/>
    <property type="match status" value="1"/>
</dbReference>
<gene>
    <name evidence="12" type="ORF">GCM10023331_32510</name>
</gene>
<evidence type="ECO:0000256" key="5">
    <source>
        <dbReference type="ARBA" id="ARBA00022840"/>
    </source>
</evidence>
<feature type="transmembrane region" description="Helical" evidence="8">
    <location>
        <begin position="261"/>
        <end position="284"/>
    </location>
</feature>
<evidence type="ECO:0000313" key="12">
    <source>
        <dbReference type="EMBL" id="GAA4845191.1"/>
    </source>
</evidence>
<dbReference type="PANTHER" id="PTHR43394:SF1">
    <property type="entry name" value="ATP-BINDING CASSETTE SUB-FAMILY B MEMBER 10, MITOCHONDRIAL"/>
    <property type="match status" value="1"/>
</dbReference>
<dbReference type="CDD" id="cd18571">
    <property type="entry name" value="ABC_6TM_peptidase_like"/>
    <property type="match status" value="1"/>
</dbReference>
<proteinExistence type="predicted"/>
<evidence type="ECO:0000256" key="1">
    <source>
        <dbReference type="ARBA" id="ARBA00004651"/>
    </source>
</evidence>
<dbReference type="InterPro" id="IPR027417">
    <property type="entry name" value="P-loop_NTPase"/>
</dbReference>
<dbReference type="Gene3D" id="3.90.70.10">
    <property type="entry name" value="Cysteine proteinases"/>
    <property type="match status" value="1"/>
</dbReference>
<dbReference type="InterPro" id="IPR005074">
    <property type="entry name" value="Peptidase_C39"/>
</dbReference>
<evidence type="ECO:0000256" key="4">
    <source>
        <dbReference type="ARBA" id="ARBA00022801"/>
    </source>
</evidence>
<keyword evidence="7 8" id="KW-0472">Membrane</keyword>
<keyword evidence="5" id="KW-0067">ATP-binding</keyword>
<protein>
    <submittedName>
        <fullName evidence="12">Peptidase domain-containing ABC transporter</fullName>
    </submittedName>
</protein>
<dbReference type="InterPro" id="IPR036640">
    <property type="entry name" value="ABC1_TM_sf"/>
</dbReference>
<feature type="domain" description="ABC transporter" evidence="9">
    <location>
        <begin position="468"/>
        <end position="704"/>
    </location>
</feature>
<dbReference type="PANTHER" id="PTHR43394">
    <property type="entry name" value="ATP-DEPENDENT PERMEASE MDL1, MITOCHONDRIAL"/>
    <property type="match status" value="1"/>
</dbReference>
<evidence type="ECO:0000256" key="7">
    <source>
        <dbReference type="ARBA" id="ARBA00023136"/>
    </source>
</evidence>
<feature type="transmembrane region" description="Helical" evidence="8">
    <location>
        <begin position="150"/>
        <end position="171"/>
    </location>
</feature>
<name>A0ABP9DMI0_9BACT</name>
<dbReference type="PROSITE" id="PS00211">
    <property type="entry name" value="ABC_TRANSPORTER_1"/>
    <property type="match status" value="1"/>
</dbReference>
<comment type="caution">
    <text evidence="12">The sequence shown here is derived from an EMBL/GenBank/DDBJ whole genome shotgun (WGS) entry which is preliminary data.</text>
</comment>
<evidence type="ECO:0000256" key="8">
    <source>
        <dbReference type="SAM" id="Phobius"/>
    </source>
</evidence>
<evidence type="ECO:0000256" key="6">
    <source>
        <dbReference type="ARBA" id="ARBA00022989"/>
    </source>
</evidence>
<dbReference type="SUPFAM" id="SSF52540">
    <property type="entry name" value="P-loop containing nucleoside triphosphate hydrolases"/>
    <property type="match status" value="1"/>
</dbReference>
<dbReference type="InterPro" id="IPR003439">
    <property type="entry name" value="ABC_transporter-like_ATP-bd"/>
</dbReference>
<comment type="subcellular location">
    <subcellularLocation>
        <location evidence="1">Cell membrane</location>
        <topology evidence="1">Multi-pass membrane protein</topology>
    </subcellularLocation>
</comment>
<dbReference type="SUPFAM" id="SSF90123">
    <property type="entry name" value="ABC transporter transmembrane region"/>
    <property type="match status" value="1"/>
</dbReference>
<dbReference type="PROSITE" id="PS50929">
    <property type="entry name" value="ABC_TM1F"/>
    <property type="match status" value="1"/>
</dbReference>
<dbReference type="Gene3D" id="1.20.1560.10">
    <property type="entry name" value="ABC transporter type 1, transmembrane domain"/>
    <property type="match status" value="1"/>
</dbReference>
<keyword evidence="3" id="KW-0547">Nucleotide-binding</keyword>
<sequence>MIAAYYGRVYPLEYLRTLCHIDREGVSLLGLSKAAESLGFRTQCGTATYEFLSKQAHLPCIVYWQQSHFLIVYKIKNNKVYVADPGSNLICYSKEEFLTHWITDPSQDKGVIMLLEPQGTLPHHESNDEIAYKNQGLSILIPYLRPYKKLLIQLFIGFTCGSLLIFIFPFLTQSLIDIGVQQQDYSFVSLILLAQLLVFVGETALGMLRSWIILHICSRINIHFVTDFLTKLMQLPIAFFDRKNLGDILQRIEDSQRIRHFLTNTTFDILFSTLNLIVFGIVLSLYNLELLLLFILGSSVYVGWITIFLKYRKKLDYKRFSVLSSNQSNEVYLVQGMQEIMLNNCEQQKRAEWESIQMQLFQLDIKGLNIDQFQEGGARFLNQLKNIVITFVAAKLVIEGELSLGMMLSISYMLGQMNVPLLQLIDFLQLYQDTSISVERIEEIEREFQKSQKDNTYLSNILPKRKDIVLEQVHFRYGNYHGDWILKDISCIIPYGKHTAIVGESGSGKTTLMKLLLGIYAPEKGQLSLGKHTLSQLAPEVWRNACGTVMQDGFIFADSIERNIAPAAEYIDRQQLQKAAKGANIREMIEELPLQYKTKIGGIGIELSGGQKQRILIARALYKNPDYLFFDEATSALDTTNEHIVATQLQQLCKDKTLVTIAHRLSTVRNADQIIVMHQGSIVETGTHEALLAREGYYYELVKNQLETH</sequence>
<dbReference type="Pfam" id="PF03412">
    <property type="entry name" value="Peptidase_C39"/>
    <property type="match status" value="1"/>
</dbReference>
<accession>A0ABP9DMI0</accession>
<keyword evidence="13" id="KW-1185">Reference proteome</keyword>
<evidence type="ECO:0000259" key="10">
    <source>
        <dbReference type="PROSITE" id="PS50929"/>
    </source>
</evidence>
<organism evidence="12 13">
    <name type="scientific">Algivirga pacifica</name>
    <dbReference type="NCBI Taxonomy" id="1162670"/>
    <lineage>
        <taxon>Bacteria</taxon>
        <taxon>Pseudomonadati</taxon>
        <taxon>Bacteroidota</taxon>
        <taxon>Cytophagia</taxon>
        <taxon>Cytophagales</taxon>
        <taxon>Flammeovirgaceae</taxon>
        <taxon>Algivirga</taxon>
    </lineage>
</organism>
<feature type="transmembrane region" description="Helical" evidence="8">
    <location>
        <begin position="191"/>
        <end position="214"/>
    </location>
</feature>
<keyword evidence="2 8" id="KW-0812">Transmembrane</keyword>
<evidence type="ECO:0000259" key="11">
    <source>
        <dbReference type="PROSITE" id="PS50990"/>
    </source>
</evidence>
<evidence type="ECO:0000313" key="13">
    <source>
        <dbReference type="Proteomes" id="UP001500298"/>
    </source>
</evidence>
<dbReference type="Pfam" id="PF00664">
    <property type="entry name" value="ABC_membrane"/>
    <property type="match status" value="1"/>
</dbReference>
<dbReference type="EMBL" id="BAABJX010000052">
    <property type="protein sequence ID" value="GAA4845191.1"/>
    <property type="molecule type" value="Genomic_DNA"/>
</dbReference>
<feature type="domain" description="Peptidase C39" evidence="11">
    <location>
        <begin position="1"/>
        <end position="108"/>
    </location>
</feature>
<dbReference type="Pfam" id="PF00005">
    <property type="entry name" value="ABC_tran"/>
    <property type="match status" value="1"/>
</dbReference>
<dbReference type="InterPro" id="IPR003593">
    <property type="entry name" value="AAA+_ATPase"/>
</dbReference>
<feature type="transmembrane region" description="Helical" evidence="8">
    <location>
        <begin position="290"/>
        <end position="309"/>
    </location>
</feature>
<feature type="domain" description="ABC transmembrane type-1" evidence="10">
    <location>
        <begin position="152"/>
        <end position="433"/>
    </location>
</feature>
<dbReference type="PROSITE" id="PS50893">
    <property type="entry name" value="ABC_TRANSPORTER_2"/>
    <property type="match status" value="1"/>
</dbReference>
<keyword evidence="6 8" id="KW-1133">Transmembrane helix</keyword>
<evidence type="ECO:0000256" key="2">
    <source>
        <dbReference type="ARBA" id="ARBA00022692"/>
    </source>
</evidence>
<dbReference type="InterPro" id="IPR017871">
    <property type="entry name" value="ABC_transporter-like_CS"/>
</dbReference>
<keyword evidence="4" id="KW-0378">Hydrolase</keyword>
<evidence type="ECO:0000259" key="9">
    <source>
        <dbReference type="PROSITE" id="PS50893"/>
    </source>
</evidence>
<dbReference type="InterPro" id="IPR039421">
    <property type="entry name" value="Type_1_exporter"/>
</dbReference>
<evidence type="ECO:0000256" key="3">
    <source>
        <dbReference type="ARBA" id="ARBA00022741"/>
    </source>
</evidence>
<dbReference type="PROSITE" id="PS50990">
    <property type="entry name" value="PEPTIDASE_C39"/>
    <property type="match status" value="1"/>
</dbReference>
<reference evidence="13" key="1">
    <citation type="journal article" date="2019" name="Int. J. Syst. Evol. Microbiol.">
        <title>The Global Catalogue of Microorganisms (GCM) 10K type strain sequencing project: providing services to taxonomists for standard genome sequencing and annotation.</title>
        <authorList>
            <consortium name="The Broad Institute Genomics Platform"/>
            <consortium name="The Broad Institute Genome Sequencing Center for Infectious Disease"/>
            <person name="Wu L."/>
            <person name="Ma J."/>
        </authorList>
    </citation>
    <scope>NUCLEOTIDE SEQUENCE [LARGE SCALE GENOMIC DNA]</scope>
    <source>
        <strain evidence="13">JCM 18326</strain>
    </source>
</reference>